<gene>
    <name evidence="1" type="ordered locus">ETA_32290</name>
</gene>
<dbReference type="KEGG" id="eta:ETA_32290"/>
<dbReference type="eggNOG" id="ENOG5031W2G">
    <property type="taxonomic scope" value="Bacteria"/>
</dbReference>
<accession>B2VJT0</accession>
<evidence type="ECO:0000313" key="1">
    <source>
        <dbReference type="EMBL" id="CAO98275.1"/>
    </source>
</evidence>
<dbReference type="EMBL" id="CU468135">
    <property type="protein sequence ID" value="CAO98275.1"/>
    <property type="molecule type" value="Genomic_DNA"/>
</dbReference>
<name>B2VJT0_ERWT9</name>
<protein>
    <submittedName>
        <fullName evidence="1">Uncharacterized protein</fullName>
    </submittedName>
</protein>
<proteinExistence type="predicted"/>
<reference evidence="1 2" key="1">
    <citation type="journal article" date="2008" name="Environ. Microbiol.">
        <title>The genome of Erwinia tasmaniensis strain Et1/99, a non-pathogenic bacterium in the genus Erwinia.</title>
        <authorList>
            <person name="Kube M."/>
            <person name="Migdoll A.M."/>
            <person name="Mueller I."/>
            <person name="Kuhl H."/>
            <person name="Beck A."/>
            <person name="Reinhardt R."/>
            <person name="Geider K."/>
        </authorList>
    </citation>
    <scope>NUCLEOTIDE SEQUENCE [LARGE SCALE GENOMIC DNA]</scope>
    <source>
        <strain evidence="2">DSM 17950 / CFBP 7177 / CIP 109463 / NCPPB 4357 / Et1/99</strain>
    </source>
</reference>
<sequence>MPGKSWHKFRTAESMRIPGLSISLDEFFFEVNMSDDYIYDRLSLRVPEQYATIQQALDFLKAKVIVSGVDILVSDGEYEIASPIKSEVIYSDRLTIRGNESDPSKCVIKVDNRNNVDGFLFSNGCGISWLNGFTIRGESGFISKGQWHDNSYGSGIRAVNSMVVLGAEIVIEKMYYGIRAMNGAFITNETDPKNGQQGGGIKVYNAGDAAFHAFAASMKVSCAEAYDTAHDPEGLGFGFCAESGGFLSCEYAISNNNLKAGYYALSSGSVWAHGVSASFNLYGVLSWGGSIECNAIGEYGSTFSFNEAGIYATYNGFIGANGSLSVNNNVGILSDRHSLIDITNVVSEKNTSDGFKCDMMGVISGFNATSQDNGGDGFHCTGGSKINIVNAQSLNNAGNGYFSNKNSFIFAEGLYGEGNLTGFCSPERYSLNPAGGNYNSLIFDIY</sequence>
<dbReference type="AlphaFoldDB" id="B2VJT0"/>
<dbReference type="Proteomes" id="UP000001726">
    <property type="component" value="Chromosome"/>
</dbReference>
<evidence type="ECO:0000313" key="2">
    <source>
        <dbReference type="Proteomes" id="UP000001726"/>
    </source>
</evidence>
<keyword evidence="2" id="KW-1185">Reference proteome</keyword>
<dbReference type="HOGENOM" id="CLU_613557_0_0_6"/>
<organism evidence="1 2">
    <name type="scientific">Erwinia tasmaniensis (strain DSM 17950 / CFBP 7177 / CIP 109463 / NCPPB 4357 / Et1/99)</name>
    <dbReference type="NCBI Taxonomy" id="465817"/>
    <lineage>
        <taxon>Bacteria</taxon>
        <taxon>Pseudomonadati</taxon>
        <taxon>Pseudomonadota</taxon>
        <taxon>Gammaproteobacteria</taxon>
        <taxon>Enterobacterales</taxon>
        <taxon>Erwiniaceae</taxon>
        <taxon>Erwinia</taxon>
    </lineage>
</organism>